<comment type="caution">
    <text evidence="2">The sequence shown here is derived from an EMBL/GenBank/DDBJ whole genome shotgun (WGS) entry which is preliminary data.</text>
</comment>
<reference evidence="2" key="1">
    <citation type="journal article" date="2019" name="Sci. Rep.">
        <title>Draft genome of Tanacetum cinerariifolium, the natural source of mosquito coil.</title>
        <authorList>
            <person name="Yamashiro T."/>
            <person name="Shiraishi A."/>
            <person name="Satake H."/>
            <person name="Nakayama K."/>
        </authorList>
    </citation>
    <scope>NUCLEOTIDE SEQUENCE</scope>
</reference>
<sequence length="101" mass="11074">AGFDDLGLGFGRARAGNEEGFIVGLAVEKTVEHGGLMVEVVFVENPGANARRARRARFRGFGGRWAPRSLARFWPAAPWRQSRRQRGQKCAARRAAPSPTP</sequence>
<gene>
    <name evidence="2" type="ORF">Tci_911561</name>
</gene>
<feature type="region of interest" description="Disordered" evidence="1">
    <location>
        <begin position="78"/>
        <end position="101"/>
    </location>
</feature>
<dbReference type="EMBL" id="BKCJ011518837">
    <property type="protein sequence ID" value="GFD39592.1"/>
    <property type="molecule type" value="Genomic_DNA"/>
</dbReference>
<proteinExistence type="predicted"/>
<evidence type="ECO:0000256" key="1">
    <source>
        <dbReference type="SAM" id="MobiDB-lite"/>
    </source>
</evidence>
<feature type="non-terminal residue" evidence="2">
    <location>
        <position position="1"/>
    </location>
</feature>
<protein>
    <submittedName>
        <fullName evidence="2">Uncharacterized protein</fullName>
    </submittedName>
</protein>
<evidence type="ECO:0000313" key="2">
    <source>
        <dbReference type="EMBL" id="GFD39592.1"/>
    </source>
</evidence>
<dbReference type="AlphaFoldDB" id="A0A699VVL0"/>
<name>A0A699VVL0_TANCI</name>
<accession>A0A699VVL0</accession>
<organism evidence="2">
    <name type="scientific">Tanacetum cinerariifolium</name>
    <name type="common">Dalmatian daisy</name>
    <name type="synonym">Chrysanthemum cinerariifolium</name>
    <dbReference type="NCBI Taxonomy" id="118510"/>
    <lineage>
        <taxon>Eukaryota</taxon>
        <taxon>Viridiplantae</taxon>
        <taxon>Streptophyta</taxon>
        <taxon>Embryophyta</taxon>
        <taxon>Tracheophyta</taxon>
        <taxon>Spermatophyta</taxon>
        <taxon>Magnoliopsida</taxon>
        <taxon>eudicotyledons</taxon>
        <taxon>Gunneridae</taxon>
        <taxon>Pentapetalae</taxon>
        <taxon>asterids</taxon>
        <taxon>campanulids</taxon>
        <taxon>Asterales</taxon>
        <taxon>Asteraceae</taxon>
        <taxon>Asteroideae</taxon>
        <taxon>Anthemideae</taxon>
        <taxon>Anthemidinae</taxon>
        <taxon>Tanacetum</taxon>
    </lineage>
</organism>